<dbReference type="Pfam" id="PF01678">
    <property type="entry name" value="DAP_epimerase"/>
    <property type="match status" value="2"/>
</dbReference>
<evidence type="ECO:0000256" key="1">
    <source>
        <dbReference type="ARBA" id="ARBA00010219"/>
    </source>
</evidence>
<evidence type="ECO:0000256" key="2">
    <source>
        <dbReference type="ARBA" id="ARBA00023235"/>
    </source>
</evidence>
<dbReference type="PANTHER" id="PTHR31689:SF0">
    <property type="entry name" value="DIAMINOPIMELATE EPIMERASE"/>
    <property type="match status" value="1"/>
</dbReference>
<dbReference type="HAMAP" id="MF_00197">
    <property type="entry name" value="DAP_epimerase"/>
    <property type="match status" value="1"/>
</dbReference>
<keyword evidence="3" id="KW-0963">Cytoplasm</keyword>
<comment type="pathway">
    <text evidence="3">Amino-acid biosynthesis; L-lysine biosynthesis via DAP pathway; DL-2,6-diaminopimelate from LL-2,6-diaminopimelate: step 1/1.</text>
</comment>
<keyword evidence="3" id="KW-0028">Amino-acid biosynthesis</keyword>
<evidence type="ECO:0000313" key="5">
    <source>
        <dbReference type="EMBL" id="GAA3817520.1"/>
    </source>
</evidence>
<feature type="site" description="Could be important to modulate the pK values of the two catalytic cysteine residues" evidence="3">
    <location>
        <position position="216"/>
    </location>
</feature>
<comment type="caution">
    <text evidence="3">Lacks conserved residue(s) required for the propagation of feature annotation.</text>
</comment>
<comment type="similarity">
    <text evidence="1 3">Belongs to the diaminopimelate epimerase family.</text>
</comment>
<comment type="subunit">
    <text evidence="3">Homodimer.</text>
</comment>
<evidence type="ECO:0000256" key="4">
    <source>
        <dbReference type="NCBIfam" id="TIGR00652"/>
    </source>
</evidence>
<evidence type="ECO:0000256" key="3">
    <source>
        <dbReference type="HAMAP-Rule" id="MF_00197"/>
    </source>
</evidence>
<reference evidence="6" key="1">
    <citation type="journal article" date="2019" name="Int. J. Syst. Evol. Microbiol.">
        <title>The Global Catalogue of Microorganisms (GCM) 10K type strain sequencing project: providing services to taxonomists for standard genome sequencing and annotation.</title>
        <authorList>
            <consortium name="The Broad Institute Genomics Platform"/>
            <consortium name="The Broad Institute Genome Sequencing Center for Infectious Disease"/>
            <person name="Wu L."/>
            <person name="Ma J."/>
        </authorList>
    </citation>
    <scope>NUCLEOTIDE SEQUENCE [LARGE SCALE GENOMIC DNA]</scope>
    <source>
        <strain evidence="6">JCM 17138</strain>
    </source>
</reference>
<feature type="binding site" evidence="3">
    <location>
        <begin position="226"/>
        <end position="227"/>
    </location>
    <ligand>
        <name>substrate</name>
    </ligand>
</feature>
<comment type="caution">
    <text evidence="5">The sequence shown here is derived from an EMBL/GenBank/DDBJ whole genome shotgun (WGS) entry which is preliminary data.</text>
</comment>
<accession>A0ABP7IFX5</accession>
<gene>
    <name evidence="5" type="primary">dapF_1</name>
    <name evidence="3" type="synonym">dapF</name>
    <name evidence="5" type="ORF">GCM10022403_058760</name>
</gene>
<name>A0ABP7IFX5_9ACTN</name>
<feature type="binding site" evidence="3">
    <location>
        <position position="13"/>
    </location>
    <ligand>
        <name>substrate</name>
    </ligand>
</feature>
<dbReference type="EC" id="5.1.1.7" evidence="3 4"/>
<comment type="catalytic activity">
    <reaction evidence="3">
        <text>(2S,6S)-2,6-diaminopimelate = meso-2,6-diaminopimelate</text>
        <dbReference type="Rhea" id="RHEA:15393"/>
        <dbReference type="ChEBI" id="CHEBI:57609"/>
        <dbReference type="ChEBI" id="CHEBI:57791"/>
        <dbReference type="EC" id="5.1.1.7"/>
    </reaction>
</comment>
<dbReference type="Proteomes" id="UP001501009">
    <property type="component" value="Unassembled WGS sequence"/>
</dbReference>
<protein>
    <recommendedName>
        <fullName evidence="3 4">Diaminopimelate epimerase</fullName>
        <shortName evidence="3">DAP epimerase</shortName>
        <ecNumber evidence="3 4">5.1.1.7</ecNumber>
    </recommendedName>
    <alternativeName>
        <fullName evidence="3">PLP-independent amino acid racemase</fullName>
    </alternativeName>
</protein>
<feature type="binding site" evidence="3">
    <location>
        <begin position="216"/>
        <end position="217"/>
    </location>
    <ligand>
        <name>substrate</name>
    </ligand>
</feature>
<dbReference type="InterPro" id="IPR001653">
    <property type="entry name" value="DAP_epimerase_DapF"/>
</dbReference>
<dbReference type="SUPFAM" id="SSF54506">
    <property type="entry name" value="Diaminopimelate epimerase-like"/>
    <property type="match status" value="2"/>
</dbReference>
<dbReference type="Gene3D" id="3.10.310.10">
    <property type="entry name" value="Diaminopimelate Epimerase, Chain A, domain 1"/>
    <property type="match status" value="2"/>
</dbReference>
<keyword evidence="6" id="KW-1185">Reference proteome</keyword>
<dbReference type="NCBIfam" id="TIGR00652">
    <property type="entry name" value="DapF"/>
    <property type="match status" value="1"/>
</dbReference>
<keyword evidence="2 3" id="KW-0413">Isomerase</keyword>
<feature type="binding site" evidence="3">
    <location>
        <position position="71"/>
    </location>
    <ligand>
        <name>substrate</name>
    </ligand>
</feature>
<dbReference type="RefSeq" id="WP_275779747.1">
    <property type="nucleotide sequence ID" value="NZ_BAABDE010000023.1"/>
</dbReference>
<dbReference type="PANTHER" id="PTHR31689">
    <property type="entry name" value="DIAMINOPIMELATE EPIMERASE, CHLOROPLASTIC"/>
    <property type="match status" value="1"/>
</dbReference>
<comment type="subcellular location">
    <subcellularLocation>
        <location evidence="3">Cytoplasm</location>
    </subcellularLocation>
</comment>
<feature type="site" description="Could be important to modulate the pK values of the two catalytic cysteine residues" evidence="3">
    <location>
        <position position="167"/>
    </location>
</feature>
<keyword evidence="3" id="KW-0457">Lysine biosynthesis</keyword>
<feature type="binding site" evidence="3">
    <location>
        <position position="198"/>
    </location>
    <ligand>
        <name>substrate</name>
    </ligand>
</feature>
<evidence type="ECO:0000313" key="6">
    <source>
        <dbReference type="Proteomes" id="UP001501009"/>
    </source>
</evidence>
<organism evidence="5 6">
    <name type="scientific">Streptomyces coacervatus</name>
    <dbReference type="NCBI Taxonomy" id="647381"/>
    <lineage>
        <taxon>Bacteria</taxon>
        <taxon>Bacillati</taxon>
        <taxon>Actinomycetota</taxon>
        <taxon>Actinomycetes</taxon>
        <taxon>Kitasatosporales</taxon>
        <taxon>Streptomycetaceae</taxon>
        <taxon>Streptomyces</taxon>
    </lineage>
</organism>
<proteinExistence type="inferred from homology"/>
<dbReference type="EMBL" id="BAABDE010000023">
    <property type="protein sequence ID" value="GAA3817520.1"/>
    <property type="molecule type" value="Genomic_DNA"/>
</dbReference>
<sequence length="293" mass="30337">MTTTLVKYHTLGNDYLVADPELGAPAPGAAATRALCDRRTGVGADGVLYGPLPAAGPVADTQDTFDVRVFNADGSECARSANGLRIFARYLREHGRTRRDEITLRTPGGDVRVRLGSPVTAASTIDLGSWTHHSPALAGGAELIGVPLEIEPGTEVNATAVHNGVPHLVALVDDATAELAARIGPAIVGYAGFAERPNAELLTVEDRRTLRVQIWERGVGYAPASGSGACAAACAAHRLGLTDPSVTVVMPGGTVAVEITKDERVLLSGPSSCVGRVTLADEFVPHLGAEGPQ</sequence>
<comment type="function">
    <text evidence="3">Catalyzes the stereoinversion of LL-2,6-diaminopimelate (L,L-DAP) to meso-diaminopimelate (meso-DAP), a precursor of L-lysine and an essential component of the bacterial peptidoglycan.</text>
</comment>